<name>A0A1F4YH26_9BACT</name>
<organism evidence="3 4">
    <name type="scientific">Candidatus Amesbacteria bacterium RIFCSPHIGHO2_01_FULL_48_32b</name>
    <dbReference type="NCBI Taxonomy" id="1797253"/>
    <lineage>
        <taxon>Bacteria</taxon>
        <taxon>Candidatus Amesiibacteriota</taxon>
    </lineage>
</organism>
<dbReference type="InterPro" id="IPR007445">
    <property type="entry name" value="PilO"/>
</dbReference>
<evidence type="ECO:0000256" key="2">
    <source>
        <dbReference type="SAM" id="Phobius"/>
    </source>
</evidence>
<dbReference type="AlphaFoldDB" id="A0A1F4YH26"/>
<feature type="transmembrane region" description="Helical" evidence="2">
    <location>
        <begin position="28"/>
        <end position="46"/>
    </location>
</feature>
<evidence type="ECO:0000313" key="3">
    <source>
        <dbReference type="EMBL" id="OGC93056.1"/>
    </source>
</evidence>
<proteinExistence type="predicted"/>
<reference evidence="3 4" key="1">
    <citation type="journal article" date="2016" name="Nat. Commun.">
        <title>Thousands of microbial genomes shed light on interconnected biogeochemical processes in an aquifer system.</title>
        <authorList>
            <person name="Anantharaman K."/>
            <person name="Brown C.T."/>
            <person name="Hug L.A."/>
            <person name="Sharon I."/>
            <person name="Castelle C.J."/>
            <person name="Probst A.J."/>
            <person name="Thomas B.C."/>
            <person name="Singh A."/>
            <person name="Wilkins M.J."/>
            <person name="Karaoz U."/>
            <person name="Brodie E.L."/>
            <person name="Williams K.H."/>
            <person name="Hubbard S.S."/>
            <person name="Banfield J.F."/>
        </authorList>
    </citation>
    <scope>NUCLEOTIDE SEQUENCE [LARGE SCALE GENOMIC DNA]</scope>
</reference>
<dbReference type="Pfam" id="PF04350">
    <property type="entry name" value="PilO"/>
    <property type="match status" value="1"/>
</dbReference>
<accession>A0A1F4YH26</accession>
<protein>
    <submittedName>
        <fullName evidence="3">Uncharacterized protein</fullName>
    </submittedName>
</protein>
<dbReference type="InterPro" id="IPR014717">
    <property type="entry name" value="Transl_elong_EF1B/ribsomal_bS6"/>
</dbReference>
<dbReference type="GO" id="GO:0043107">
    <property type="term" value="P:type IV pilus-dependent motility"/>
    <property type="evidence" value="ECO:0007669"/>
    <property type="project" value="InterPro"/>
</dbReference>
<dbReference type="Gene3D" id="3.30.70.60">
    <property type="match status" value="1"/>
</dbReference>
<sequence length="189" mass="21174">MAVDYRSSLARYRRYLQTVQNKPLWQESLYLILSLLLVMVLVIWALRPTLVTIAKLLAERKQYLELEKRMDEKIELIREAQNVYLQVQDRLEVLNMAVPKTADWSGVATGVQQSATDSGLVTKSFGVNLGKDVEFSMATSGAYDGIKRFITGLGKSSRIIDIKSLSIDKQVGGELTLSLQGAAVYMPEN</sequence>
<feature type="coiled-coil region" evidence="1">
    <location>
        <begin position="63"/>
        <end position="97"/>
    </location>
</feature>
<comment type="caution">
    <text evidence="3">The sequence shown here is derived from an EMBL/GenBank/DDBJ whole genome shotgun (WGS) entry which is preliminary data.</text>
</comment>
<dbReference type="GO" id="GO:0043683">
    <property type="term" value="P:type IV pilus assembly"/>
    <property type="evidence" value="ECO:0007669"/>
    <property type="project" value="InterPro"/>
</dbReference>
<dbReference type="EMBL" id="MEXH01000002">
    <property type="protein sequence ID" value="OGC93056.1"/>
    <property type="molecule type" value="Genomic_DNA"/>
</dbReference>
<dbReference type="Proteomes" id="UP000178176">
    <property type="component" value="Unassembled WGS sequence"/>
</dbReference>
<keyword evidence="2" id="KW-0812">Transmembrane</keyword>
<evidence type="ECO:0000313" key="4">
    <source>
        <dbReference type="Proteomes" id="UP000178176"/>
    </source>
</evidence>
<keyword evidence="1" id="KW-0175">Coiled coil</keyword>
<evidence type="ECO:0000256" key="1">
    <source>
        <dbReference type="SAM" id="Coils"/>
    </source>
</evidence>
<keyword evidence="2" id="KW-1133">Transmembrane helix</keyword>
<keyword evidence="2" id="KW-0472">Membrane</keyword>
<gene>
    <name evidence="3" type="ORF">A2876_00720</name>
</gene>